<feature type="domain" description="Helicase C-terminal" evidence="10">
    <location>
        <begin position="230"/>
        <end position="377"/>
    </location>
</feature>
<feature type="domain" description="Helicase ATP-binding" evidence="9">
    <location>
        <begin position="39"/>
        <end position="207"/>
    </location>
</feature>
<accession>A0A1F6CMT2</accession>
<evidence type="ECO:0000256" key="6">
    <source>
        <dbReference type="PROSITE-ProRule" id="PRU00552"/>
    </source>
</evidence>
<evidence type="ECO:0000256" key="4">
    <source>
        <dbReference type="ARBA" id="ARBA00022840"/>
    </source>
</evidence>
<dbReference type="CDD" id="cd18787">
    <property type="entry name" value="SF2_C_DEAD"/>
    <property type="match status" value="1"/>
</dbReference>
<dbReference type="PANTHER" id="PTHR47959:SF13">
    <property type="entry name" value="ATP-DEPENDENT RNA HELICASE RHLE"/>
    <property type="match status" value="1"/>
</dbReference>
<protein>
    <recommendedName>
        <fullName evidence="14">DEAD/DEAH box helicase</fullName>
    </recommendedName>
</protein>
<feature type="short sequence motif" description="Q motif" evidence="6">
    <location>
        <begin position="8"/>
        <end position="36"/>
    </location>
</feature>
<keyword evidence="3 7" id="KW-0347">Helicase</keyword>
<dbReference type="InterPro" id="IPR000629">
    <property type="entry name" value="RNA-helicase_DEAD-box_CS"/>
</dbReference>
<dbReference type="InterPro" id="IPR001650">
    <property type="entry name" value="Helicase_C-like"/>
</dbReference>
<dbReference type="Proteomes" id="UP000176445">
    <property type="component" value="Unassembled WGS sequence"/>
</dbReference>
<feature type="domain" description="DEAD-box RNA helicase Q" evidence="11">
    <location>
        <begin position="8"/>
        <end position="36"/>
    </location>
</feature>
<dbReference type="AlphaFoldDB" id="A0A1F6CMT2"/>
<evidence type="ECO:0000313" key="13">
    <source>
        <dbReference type="Proteomes" id="UP000176445"/>
    </source>
</evidence>
<feature type="region of interest" description="Disordered" evidence="8">
    <location>
        <begin position="377"/>
        <end position="430"/>
    </location>
</feature>
<dbReference type="Pfam" id="PF00271">
    <property type="entry name" value="Helicase_C"/>
    <property type="match status" value="1"/>
</dbReference>
<dbReference type="GO" id="GO:0005524">
    <property type="term" value="F:ATP binding"/>
    <property type="evidence" value="ECO:0007669"/>
    <property type="project" value="UniProtKB-KW"/>
</dbReference>
<evidence type="ECO:0000259" key="10">
    <source>
        <dbReference type="PROSITE" id="PS51194"/>
    </source>
</evidence>
<dbReference type="PROSITE" id="PS51194">
    <property type="entry name" value="HELICASE_CTER"/>
    <property type="match status" value="1"/>
</dbReference>
<proteinExistence type="inferred from homology"/>
<keyword evidence="1 7" id="KW-0547">Nucleotide-binding</keyword>
<dbReference type="InterPro" id="IPR014001">
    <property type="entry name" value="Helicase_ATP-bd"/>
</dbReference>
<dbReference type="Gene3D" id="3.40.50.300">
    <property type="entry name" value="P-loop containing nucleotide triphosphate hydrolases"/>
    <property type="match status" value="2"/>
</dbReference>
<evidence type="ECO:0000259" key="9">
    <source>
        <dbReference type="PROSITE" id="PS51192"/>
    </source>
</evidence>
<dbReference type="InterPro" id="IPR027417">
    <property type="entry name" value="P-loop_NTPase"/>
</dbReference>
<evidence type="ECO:0000256" key="1">
    <source>
        <dbReference type="ARBA" id="ARBA00022741"/>
    </source>
</evidence>
<dbReference type="PANTHER" id="PTHR47959">
    <property type="entry name" value="ATP-DEPENDENT RNA HELICASE RHLE-RELATED"/>
    <property type="match status" value="1"/>
</dbReference>
<dbReference type="Pfam" id="PF00270">
    <property type="entry name" value="DEAD"/>
    <property type="match status" value="1"/>
</dbReference>
<evidence type="ECO:0000256" key="8">
    <source>
        <dbReference type="SAM" id="MobiDB-lite"/>
    </source>
</evidence>
<name>A0A1F6CMT2_9BACT</name>
<comment type="similarity">
    <text evidence="5 7">Belongs to the DEAD box helicase family.</text>
</comment>
<dbReference type="GO" id="GO:0016787">
    <property type="term" value="F:hydrolase activity"/>
    <property type="evidence" value="ECO:0007669"/>
    <property type="project" value="UniProtKB-KW"/>
</dbReference>
<evidence type="ECO:0000256" key="2">
    <source>
        <dbReference type="ARBA" id="ARBA00022801"/>
    </source>
</evidence>
<evidence type="ECO:0000256" key="3">
    <source>
        <dbReference type="ARBA" id="ARBA00022806"/>
    </source>
</evidence>
<reference evidence="12 13" key="1">
    <citation type="journal article" date="2016" name="Nat. Commun.">
        <title>Thousands of microbial genomes shed light on interconnected biogeochemical processes in an aquifer system.</title>
        <authorList>
            <person name="Anantharaman K."/>
            <person name="Brown C.T."/>
            <person name="Hug L.A."/>
            <person name="Sharon I."/>
            <person name="Castelle C.J."/>
            <person name="Probst A.J."/>
            <person name="Thomas B.C."/>
            <person name="Singh A."/>
            <person name="Wilkins M.J."/>
            <person name="Karaoz U."/>
            <person name="Brodie E.L."/>
            <person name="Williams K.H."/>
            <person name="Hubbard S.S."/>
            <person name="Banfield J.F."/>
        </authorList>
    </citation>
    <scope>NUCLEOTIDE SEQUENCE [LARGE SCALE GENOMIC DNA]</scope>
</reference>
<dbReference type="CDD" id="cd00268">
    <property type="entry name" value="DEADc"/>
    <property type="match status" value="1"/>
</dbReference>
<dbReference type="SMART" id="SM00487">
    <property type="entry name" value="DEXDc"/>
    <property type="match status" value="1"/>
</dbReference>
<dbReference type="InterPro" id="IPR050079">
    <property type="entry name" value="DEAD_box_RNA_helicase"/>
</dbReference>
<dbReference type="InterPro" id="IPR044742">
    <property type="entry name" value="DEAD/DEAH_RhlB"/>
</dbReference>
<dbReference type="GO" id="GO:0005829">
    <property type="term" value="C:cytosol"/>
    <property type="evidence" value="ECO:0007669"/>
    <property type="project" value="TreeGrafter"/>
</dbReference>
<evidence type="ECO:0000256" key="5">
    <source>
        <dbReference type="ARBA" id="ARBA00038437"/>
    </source>
</evidence>
<dbReference type="GO" id="GO:0003676">
    <property type="term" value="F:nucleic acid binding"/>
    <property type="evidence" value="ECO:0007669"/>
    <property type="project" value="InterPro"/>
</dbReference>
<dbReference type="PROSITE" id="PS51195">
    <property type="entry name" value="Q_MOTIF"/>
    <property type="match status" value="1"/>
</dbReference>
<organism evidence="12 13">
    <name type="scientific">Candidatus Kaiserbacteria bacterium RIFCSPHIGHO2_01_FULL_54_36b</name>
    <dbReference type="NCBI Taxonomy" id="1798483"/>
    <lineage>
        <taxon>Bacteria</taxon>
        <taxon>Candidatus Kaiseribacteriota</taxon>
    </lineage>
</organism>
<dbReference type="SMART" id="SM00490">
    <property type="entry name" value="HELICc"/>
    <property type="match status" value="1"/>
</dbReference>
<dbReference type="GO" id="GO:0003724">
    <property type="term" value="F:RNA helicase activity"/>
    <property type="evidence" value="ECO:0007669"/>
    <property type="project" value="InterPro"/>
</dbReference>
<keyword evidence="4 7" id="KW-0067">ATP-binding</keyword>
<evidence type="ECO:0000259" key="11">
    <source>
        <dbReference type="PROSITE" id="PS51195"/>
    </source>
</evidence>
<dbReference type="PROSITE" id="PS51192">
    <property type="entry name" value="HELICASE_ATP_BIND_1"/>
    <property type="match status" value="1"/>
</dbReference>
<evidence type="ECO:0000313" key="12">
    <source>
        <dbReference type="EMBL" id="OGG50445.1"/>
    </source>
</evidence>
<evidence type="ECO:0008006" key="14">
    <source>
        <dbReference type="Google" id="ProtNLM"/>
    </source>
</evidence>
<gene>
    <name evidence="12" type="ORF">A2704_05410</name>
</gene>
<dbReference type="PROSITE" id="PS00039">
    <property type="entry name" value="DEAD_ATP_HELICASE"/>
    <property type="match status" value="1"/>
</dbReference>
<keyword evidence="2 7" id="KW-0378">Hydrolase</keyword>
<sequence>MPSFSAGHTFNGLGIAPRILDILATLKFTTPTPIQYRAIPEGVAGKDVVGVAQTGTGKTLAFGIPLLQRLAGGEGRGLILVPTRELALQVDETLSRIARPLGLRTTVFIGGASMGVQISSLRRDPHVIIATPGRLLDHLAQKTLKLDHVEILILDEADRMLDMGFWPQVKKIIAAAPKERQTMLFSATLSKDIMQLATQHMKIPLRIEVAPAGTTVEKVSQEFFIVRKEDKARLLEKILGDYNGSTLVFSRTKHGAKRIMRTVASMGHSAAEIHGNRSLSQRKEALEGFKNGRYRVLVATDIASRGIDVKGIELVLNYDLPMDTSDYVHRIGRTARAGAEGHAISFAEPHQKREIRDIEHLIRKTVPITALPALPPARAAQPYVNDDRPRRFSRPQPGGYTPRGGSSFGSRPRRSSPSRTPSRGPRRFSR</sequence>
<dbReference type="SUPFAM" id="SSF52540">
    <property type="entry name" value="P-loop containing nucleoside triphosphate hydrolases"/>
    <property type="match status" value="1"/>
</dbReference>
<evidence type="ECO:0000256" key="7">
    <source>
        <dbReference type="RuleBase" id="RU000492"/>
    </source>
</evidence>
<dbReference type="InterPro" id="IPR011545">
    <property type="entry name" value="DEAD/DEAH_box_helicase_dom"/>
</dbReference>
<dbReference type="InterPro" id="IPR014014">
    <property type="entry name" value="RNA_helicase_DEAD_Q_motif"/>
</dbReference>
<comment type="caution">
    <text evidence="12">The sequence shown here is derived from an EMBL/GenBank/DDBJ whole genome shotgun (WGS) entry which is preliminary data.</text>
</comment>
<dbReference type="EMBL" id="MFKW01000052">
    <property type="protein sequence ID" value="OGG50445.1"/>
    <property type="molecule type" value="Genomic_DNA"/>
</dbReference>